<dbReference type="InterPro" id="IPR052340">
    <property type="entry name" value="RNase_Y/CdgJ"/>
</dbReference>
<keyword evidence="3" id="KW-1185">Reference proteome</keyword>
<dbReference type="Pfam" id="PF08668">
    <property type="entry name" value="HDOD"/>
    <property type="match status" value="1"/>
</dbReference>
<protein>
    <submittedName>
        <fullName evidence="2">Signal protein</fullName>
    </submittedName>
</protein>
<dbReference type="AlphaFoldDB" id="A0A1A9ETY7"/>
<dbReference type="Gene3D" id="1.10.3210.10">
    <property type="entry name" value="Hypothetical protein af1432"/>
    <property type="match status" value="1"/>
</dbReference>
<dbReference type="PROSITE" id="PS51833">
    <property type="entry name" value="HDOD"/>
    <property type="match status" value="1"/>
</dbReference>
<dbReference type="Proteomes" id="UP000078070">
    <property type="component" value="Chromosome"/>
</dbReference>
<proteinExistence type="predicted"/>
<sequence length="419" mass="47073">MECRVVSAVLKSLNDADQLPVLLARQPIYTKNQDVVAFELLFRSQSGEVDRSITDDAATLAVITNSYSSVCSDGEIRTLPCYLKLTDKVLLNSNFPELPKESFALELLGHTEVTPELLERLKQLARTGYRLVLADYDPSNPKFEPLLSIVHVLKLDILKLGLQELPEIIRKLKPYNLELLADKVENKEQFRQCLEMGFSLYQGYFLSKPIPVRGRKITGNKVVLLQLLAELQNPDTTAAALEQIAVNDAALTFKILKVVNSAAFSLRREVESLSHAITLLGLDQIRRWVTLFLAGAEPGKPDELTRNMLVRGRMCELLAELMGRPHALNYFVVGLLSQLDALLDIEMSELMEQVPLQQEIKAALLTRAGMLGEVLQDVEVYERGEFAALQRLVDPSYYEVSYRHSLLWAQSVMQAMSEG</sequence>
<dbReference type="Gene3D" id="3.20.20.450">
    <property type="entry name" value="EAL domain"/>
    <property type="match status" value="1"/>
</dbReference>
<dbReference type="STRING" id="1821621.A8C75_01150"/>
<dbReference type="SUPFAM" id="SSF109604">
    <property type="entry name" value="HD-domain/PDEase-like"/>
    <property type="match status" value="1"/>
</dbReference>
<dbReference type="PANTHER" id="PTHR33525:SF4">
    <property type="entry name" value="CYCLIC DI-GMP PHOSPHODIESTERASE CDGJ"/>
    <property type="match status" value="1"/>
</dbReference>
<dbReference type="PANTHER" id="PTHR33525">
    <property type="match status" value="1"/>
</dbReference>
<reference evidence="2 3" key="2">
    <citation type="journal article" date="2018" name="Int. J. Syst. Evol. Microbiol.">
        <title>Marinobacterium aestuarii sp. nov., a benzene-degrading marine bacterium isolated from estuary sediment.</title>
        <authorList>
            <person name="Bae S.S."/>
            <person name="Jung J."/>
            <person name="Chung D."/>
            <person name="Baek K."/>
        </authorList>
    </citation>
    <scope>NUCLEOTIDE SEQUENCE [LARGE SCALE GENOMIC DNA]</scope>
    <source>
        <strain evidence="2 3">ST58-10</strain>
    </source>
</reference>
<dbReference type="SMART" id="SM00052">
    <property type="entry name" value="EAL"/>
    <property type="match status" value="1"/>
</dbReference>
<dbReference type="EMBL" id="CP015839">
    <property type="protein sequence ID" value="ANG61200.1"/>
    <property type="molecule type" value="Genomic_DNA"/>
</dbReference>
<evidence type="ECO:0000313" key="2">
    <source>
        <dbReference type="EMBL" id="ANG61200.1"/>
    </source>
</evidence>
<dbReference type="KEGG" id="mars:A8C75_01150"/>
<accession>A0A1A9ETY7</accession>
<dbReference type="InterPro" id="IPR013976">
    <property type="entry name" value="HDOD"/>
</dbReference>
<dbReference type="PIRSF" id="PIRSF003180">
    <property type="entry name" value="DiGMPpdiest_YuxH"/>
    <property type="match status" value="1"/>
</dbReference>
<dbReference type="InterPro" id="IPR001633">
    <property type="entry name" value="EAL_dom"/>
</dbReference>
<dbReference type="Pfam" id="PF00563">
    <property type="entry name" value="EAL"/>
    <property type="match status" value="1"/>
</dbReference>
<organism evidence="2 3">
    <name type="scientific">Marinobacterium aestuarii</name>
    <dbReference type="NCBI Taxonomy" id="1821621"/>
    <lineage>
        <taxon>Bacteria</taxon>
        <taxon>Pseudomonadati</taxon>
        <taxon>Pseudomonadota</taxon>
        <taxon>Gammaproteobacteria</taxon>
        <taxon>Oceanospirillales</taxon>
        <taxon>Oceanospirillaceae</taxon>
        <taxon>Marinobacterium</taxon>
    </lineage>
</organism>
<feature type="domain" description="HDOD" evidence="1">
    <location>
        <begin position="217"/>
        <end position="402"/>
    </location>
</feature>
<dbReference type="InterPro" id="IPR035919">
    <property type="entry name" value="EAL_sf"/>
</dbReference>
<evidence type="ECO:0000313" key="3">
    <source>
        <dbReference type="Proteomes" id="UP000078070"/>
    </source>
</evidence>
<gene>
    <name evidence="2" type="ORF">A8C75_01150</name>
</gene>
<name>A0A1A9ETY7_9GAMM</name>
<dbReference type="SUPFAM" id="SSF141868">
    <property type="entry name" value="EAL domain-like"/>
    <property type="match status" value="1"/>
</dbReference>
<reference evidence="3" key="1">
    <citation type="submission" date="2016-05" db="EMBL/GenBank/DDBJ databases">
        <authorList>
            <person name="Baek K."/>
            <person name="Yang S.-J."/>
        </authorList>
    </citation>
    <scope>NUCLEOTIDE SEQUENCE [LARGE SCALE GENOMIC DNA]</scope>
    <source>
        <strain evidence="3">ST58-10</strain>
    </source>
</reference>
<evidence type="ECO:0000259" key="1">
    <source>
        <dbReference type="PROSITE" id="PS51833"/>
    </source>
</evidence>
<dbReference type="InterPro" id="IPR014408">
    <property type="entry name" value="dGMP_Pdiesterase_EAL/HD-GYP"/>
</dbReference>